<evidence type="ECO:0000256" key="4">
    <source>
        <dbReference type="ARBA" id="ARBA00022729"/>
    </source>
</evidence>
<dbReference type="AlphaFoldDB" id="A0A5C6ERX5"/>
<keyword evidence="4 7" id="KW-0732">Signal</keyword>
<evidence type="ECO:0000256" key="2">
    <source>
        <dbReference type="ARBA" id="ARBA00008779"/>
    </source>
</evidence>
<dbReference type="GO" id="GO:0004065">
    <property type="term" value="F:arylsulfatase activity"/>
    <property type="evidence" value="ECO:0007669"/>
    <property type="project" value="UniProtKB-EC"/>
</dbReference>
<keyword evidence="5 9" id="KW-0378">Hydrolase</keyword>
<accession>A0A5C6ERX5</accession>
<comment type="cofactor">
    <cofactor evidence="1">
        <name>Ca(2+)</name>
        <dbReference type="ChEBI" id="CHEBI:29108"/>
    </cofactor>
</comment>
<evidence type="ECO:0000256" key="3">
    <source>
        <dbReference type="ARBA" id="ARBA00022723"/>
    </source>
</evidence>
<comment type="similarity">
    <text evidence="2">Belongs to the sulfatase family.</text>
</comment>
<keyword evidence="10" id="KW-1185">Reference proteome</keyword>
<evidence type="ECO:0000256" key="6">
    <source>
        <dbReference type="ARBA" id="ARBA00022837"/>
    </source>
</evidence>
<evidence type="ECO:0000256" key="5">
    <source>
        <dbReference type="ARBA" id="ARBA00022801"/>
    </source>
</evidence>
<dbReference type="GO" id="GO:0046872">
    <property type="term" value="F:metal ion binding"/>
    <property type="evidence" value="ECO:0007669"/>
    <property type="project" value="UniProtKB-KW"/>
</dbReference>
<name>A0A5C6ERX5_9BACT</name>
<feature type="chain" id="PRO_5023097033" evidence="7">
    <location>
        <begin position="25"/>
        <end position="437"/>
    </location>
</feature>
<dbReference type="EMBL" id="SJPX01000003">
    <property type="protein sequence ID" value="TWU51728.1"/>
    <property type="molecule type" value="Genomic_DNA"/>
</dbReference>
<dbReference type="InterPro" id="IPR000917">
    <property type="entry name" value="Sulfatase_N"/>
</dbReference>
<dbReference type="Gene3D" id="3.30.1120.10">
    <property type="match status" value="1"/>
</dbReference>
<gene>
    <name evidence="9" type="ORF">Poly59_33230</name>
</gene>
<dbReference type="Proteomes" id="UP000317977">
    <property type="component" value="Unassembled WGS sequence"/>
</dbReference>
<dbReference type="InterPro" id="IPR017850">
    <property type="entry name" value="Alkaline_phosphatase_core_sf"/>
</dbReference>
<evidence type="ECO:0000313" key="9">
    <source>
        <dbReference type="EMBL" id="TWU51728.1"/>
    </source>
</evidence>
<dbReference type="OrthoDB" id="9779418at2"/>
<evidence type="ECO:0000259" key="8">
    <source>
        <dbReference type="Pfam" id="PF00884"/>
    </source>
</evidence>
<comment type="caution">
    <text evidence="9">The sequence shown here is derived from an EMBL/GenBank/DDBJ whole genome shotgun (WGS) entry which is preliminary data.</text>
</comment>
<dbReference type="SUPFAM" id="SSF53649">
    <property type="entry name" value="Alkaline phosphatase-like"/>
    <property type="match status" value="1"/>
</dbReference>
<dbReference type="RefSeq" id="WP_146535019.1">
    <property type="nucleotide sequence ID" value="NZ_SJPX01000003.1"/>
</dbReference>
<organism evidence="9 10">
    <name type="scientific">Rubripirellula reticaptiva</name>
    <dbReference type="NCBI Taxonomy" id="2528013"/>
    <lineage>
        <taxon>Bacteria</taxon>
        <taxon>Pseudomonadati</taxon>
        <taxon>Planctomycetota</taxon>
        <taxon>Planctomycetia</taxon>
        <taxon>Pirellulales</taxon>
        <taxon>Pirellulaceae</taxon>
        <taxon>Rubripirellula</taxon>
    </lineage>
</organism>
<dbReference type="InterPro" id="IPR050738">
    <property type="entry name" value="Sulfatase"/>
</dbReference>
<proteinExistence type="inferred from homology"/>
<evidence type="ECO:0000256" key="7">
    <source>
        <dbReference type="SAM" id="SignalP"/>
    </source>
</evidence>
<sequence length="437" mass="49177" precursor="true">MNRLPKIQFLSFVVVLFTSSWVHADRPNVVFLLSDDQGWDDYGFMGHPHLQTPNLDQLANAGLSYERGYVTAPLCRPSLASLVTGLYPHQSGIRGNDPLLPEGVSRSVAKDKPVSIAMRNRMTAPMLELPSFVKLLKQNGYATLQTGKWWEGNPLDHGFTDAMTHGDHARGGRHGDVGLKVGRSTMQPIYDFVDKADANDQPFFIWYGVFLPHSPHDAPDRLFNKYKDIAPDEPTARYWANIDWLDEGCGQIVDYLKQKNQYKNTIFVFTCDNGWVQDPSRKNASIRSKREPVEAGIRTPMFITQEGKVAPLRDQETLASNIDIATTILRACDIEPPSVMEGLDLCQPQQLRDRNRVFVDVYDHDSDLDQLADLDHGLMARVVIDGWDKLISRPNGNELYDLKSDPDDRMDLSSKDPAKVRELVGLIDAWLGKTAAN</sequence>
<reference evidence="9 10" key="1">
    <citation type="submission" date="2019-02" db="EMBL/GenBank/DDBJ databases">
        <title>Deep-cultivation of Planctomycetes and their phenomic and genomic characterization uncovers novel biology.</title>
        <authorList>
            <person name="Wiegand S."/>
            <person name="Jogler M."/>
            <person name="Boedeker C."/>
            <person name="Pinto D."/>
            <person name="Vollmers J."/>
            <person name="Rivas-Marin E."/>
            <person name="Kohn T."/>
            <person name="Peeters S.H."/>
            <person name="Heuer A."/>
            <person name="Rast P."/>
            <person name="Oberbeckmann S."/>
            <person name="Bunk B."/>
            <person name="Jeske O."/>
            <person name="Meyerdierks A."/>
            <person name="Storesund J.E."/>
            <person name="Kallscheuer N."/>
            <person name="Luecker S."/>
            <person name="Lage O.M."/>
            <person name="Pohl T."/>
            <person name="Merkel B.J."/>
            <person name="Hornburger P."/>
            <person name="Mueller R.-W."/>
            <person name="Bruemmer F."/>
            <person name="Labrenz M."/>
            <person name="Spormann A.M."/>
            <person name="Op Den Camp H."/>
            <person name="Overmann J."/>
            <person name="Amann R."/>
            <person name="Jetten M.S.M."/>
            <person name="Mascher T."/>
            <person name="Medema M.H."/>
            <person name="Devos D.P."/>
            <person name="Kaster A.-K."/>
            <person name="Ovreas L."/>
            <person name="Rohde M."/>
            <person name="Galperin M.Y."/>
            <person name="Jogler C."/>
        </authorList>
    </citation>
    <scope>NUCLEOTIDE SEQUENCE [LARGE SCALE GENOMIC DNA]</scope>
    <source>
        <strain evidence="9 10">Poly59</strain>
    </source>
</reference>
<protein>
    <submittedName>
        <fullName evidence="9">Arylsulfatase</fullName>
        <ecNumber evidence="9">3.1.6.1</ecNumber>
    </submittedName>
</protein>
<feature type="domain" description="Sulfatase N-terminal" evidence="8">
    <location>
        <begin position="27"/>
        <end position="333"/>
    </location>
</feature>
<evidence type="ECO:0000313" key="10">
    <source>
        <dbReference type="Proteomes" id="UP000317977"/>
    </source>
</evidence>
<evidence type="ECO:0000256" key="1">
    <source>
        <dbReference type="ARBA" id="ARBA00001913"/>
    </source>
</evidence>
<feature type="signal peptide" evidence="7">
    <location>
        <begin position="1"/>
        <end position="24"/>
    </location>
</feature>
<keyword evidence="6" id="KW-0106">Calcium</keyword>
<dbReference type="EC" id="3.1.6.1" evidence="9"/>
<keyword evidence="3" id="KW-0479">Metal-binding</keyword>
<dbReference type="Gene3D" id="3.40.720.10">
    <property type="entry name" value="Alkaline Phosphatase, subunit A"/>
    <property type="match status" value="1"/>
</dbReference>
<dbReference type="Pfam" id="PF00884">
    <property type="entry name" value="Sulfatase"/>
    <property type="match status" value="1"/>
</dbReference>
<dbReference type="PANTHER" id="PTHR42693">
    <property type="entry name" value="ARYLSULFATASE FAMILY MEMBER"/>
    <property type="match status" value="1"/>
</dbReference>
<dbReference type="PANTHER" id="PTHR42693:SF42">
    <property type="entry name" value="ARYLSULFATASE G"/>
    <property type="match status" value="1"/>
</dbReference>